<feature type="region of interest" description="Disordered" evidence="2">
    <location>
        <begin position="66"/>
        <end position="85"/>
    </location>
</feature>
<accession>A0A9W6FVL7</accession>
<feature type="coiled-coil region" evidence="1">
    <location>
        <begin position="89"/>
        <end position="116"/>
    </location>
</feature>
<evidence type="ECO:0008006" key="5">
    <source>
        <dbReference type="Google" id="ProtNLM"/>
    </source>
</evidence>
<dbReference type="EMBL" id="BSDR01000001">
    <property type="protein sequence ID" value="GLI35677.1"/>
    <property type="molecule type" value="Genomic_DNA"/>
</dbReference>
<comment type="caution">
    <text evidence="3">The sequence shown here is derived from an EMBL/GenBank/DDBJ whole genome shotgun (WGS) entry which is preliminary data.</text>
</comment>
<name>A0A9W6FVL7_9BACT</name>
<organism evidence="3 4">
    <name type="scientific">Desulforhabdus amnigena</name>
    <dbReference type="NCBI Taxonomy" id="40218"/>
    <lineage>
        <taxon>Bacteria</taxon>
        <taxon>Pseudomonadati</taxon>
        <taxon>Thermodesulfobacteriota</taxon>
        <taxon>Syntrophobacteria</taxon>
        <taxon>Syntrophobacterales</taxon>
        <taxon>Syntrophobacteraceae</taxon>
        <taxon>Desulforhabdus</taxon>
    </lineage>
</organism>
<dbReference type="AlphaFoldDB" id="A0A9W6FVL7"/>
<protein>
    <recommendedName>
        <fullName evidence="5">Transposase</fullName>
    </recommendedName>
</protein>
<sequence>MFIPISTLTEKEFFKLIKVIKGLLVSISGSLFDVCKTPASLGALLRCEGLYHSNLATWRRQRNADTLGALEPRKRGPKAKEPDPLVIEMGRLRQENERLQKRLKQAELIIDAQKKISQILGITLETQVQSGKD</sequence>
<evidence type="ECO:0000313" key="4">
    <source>
        <dbReference type="Proteomes" id="UP001144372"/>
    </source>
</evidence>
<evidence type="ECO:0000256" key="1">
    <source>
        <dbReference type="SAM" id="Coils"/>
    </source>
</evidence>
<feature type="compositionally biased region" description="Basic and acidic residues" evidence="2">
    <location>
        <begin position="71"/>
        <end position="83"/>
    </location>
</feature>
<evidence type="ECO:0000256" key="2">
    <source>
        <dbReference type="SAM" id="MobiDB-lite"/>
    </source>
</evidence>
<gene>
    <name evidence="3" type="ORF">DAMNIGENAA_31100</name>
</gene>
<evidence type="ECO:0000313" key="3">
    <source>
        <dbReference type="EMBL" id="GLI35677.1"/>
    </source>
</evidence>
<keyword evidence="4" id="KW-1185">Reference proteome</keyword>
<dbReference type="Proteomes" id="UP001144372">
    <property type="component" value="Unassembled WGS sequence"/>
</dbReference>
<keyword evidence="1" id="KW-0175">Coiled coil</keyword>
<proteinExistence type="predicted"/>
<reference evidence="3" key="1">
    <citation type="submission" date="2022-12" db="EMBL/GenBank/DDBJ databases">
        <title>Reference genome sequencing for broad-spectrum identification of bacterial and archaeal isolates by mass spectrometry.</title>
        <authorList>
            <person name="Sekiguchi Y."/>
            <person name="Tourlousse D.M."/>
        </authorList>
    </citation>
    <scope>NUCLEOTIDE SEQUENCE</scope>
    <source>
        <strain evidence="3">ASRB1</strain>
    </source>
</reference>